<gene>
    <name evidence="6" type="ORF">SAMN05421538_102153</name>
</gene>
<dbReference type="Proteomes" id="UP000199344">
    <property type="component" value="Unassembled WGS sequence"/>
</dbReference>
<dbReference type="NCBIfam" id="TIGR02100">
    <property type="entry name" value="glgX_debranch"/>
    <property type="match status" value="1"/>
</dbReference>
<dbReference type="OrthoDB" id="3236218at2"/>
<dbReference type="InterPro" id="IPR013780">
    <property type="entry name" value="Glyco_hydro_b"/>
</dbReference>
<dbReference type="SUPFAM" id="SSF51445">
    <property type="entry name" value="(Trans)glycosidases"/>
    <property type="match status" value="1"/>
</dbReference>
<protein>
    <submittedName>
        <fullName evidence="6">Glycogen operon protein</fullName>
    </submittedName>
</protein>
<organism evidence="6 7">
    <name type="scientific">Paracoccus isoporae</name>
    <dbReference type="NCBI Taxonomy" id="591205"/>
    <lineage>
        <taxon>Bacteria</taxon>
        <taxon>Pseudomonadati</taxon>
        <taxon>Pseudomonadota</taxon>
        <taxon>Alphaproteobacteria</taxon>
        <taxon>Rhodobacterales</taxon>
        <taxon>Paracoccaceae</taxon>
        <taxon>Paracoccus</taxon>
    </lineage>
</organism>
<evidence type="ECO:0000256" key="3">
    <source>
        <dbReference type="ARBA" id="ARBA00023295"/>
    </source>
</evidence>
<reference evidence="6 7" key="1">
    <citation type="submission" date="2016-10" db="EMBL/GenBank/DDBJ databases">
        <authorList>
            <person name="de Groot N.N."/>
        </authorList>
    </citation>
    <scope>NUCLEOTIDE SEQUENCE [LARGE SCALE GENOMIC DNA]</scope>
    <source>
        <strain evidence="6 7">DSM 22220</strain>
    </source>
</reference>
<dbReference type="InterPro" id="IPR006047">
    <property type="entry name" value="GH13_cat_dom"/>
</dbReference>
<keyword evidence="7" id="KW-1185">Reference proteome</keyword>
<keyword evidence="2" id="KW-0378">Hydrolase</keyword>
<keyword evidence="3" id="KW-0326">Glycosidase</keyword>
<dbReference type="CDD" id="cd02856">
    <property type="entry name" value="E_set_GDE_Isoamylase_N"/>
    <property type="match status" value="1"/>
</dbReference>
<dbReference type="Pfam" id="PF02922">
    <property type="entry name" value="CBM_48"/>
    <property type="match status" value="1"/>
</dbReference>
<proteinExistence type="inferred from homology"/>
<feature type="compositionally biased region" description="Basic and acidic residues" evidence="4">
    <location>
        <begin position="475"/>
        <end position="493"/>
    </location>
</feature>
<dbReference type="Gene3D" id="2.60.40.10">
    <property type="entry name" value="Immunoglobulins"/>
    <property type="match status" value="1"/>
</dbReference>
<evidence type="ECO:0000259" key="5">
    <source>
        <dbReference type="SMART" id="SM00642"/>
    </source>
</evidence>
<accession>A0A1G6WJQ6</accession>
<dbReference type="GO" id="GO:0005980">
    <property type="term" value="P:glycogen catabolic process"/>
    <property type="evidence" value="ECO:0007669"/>
    <property type="project" value="InterPro"/>
</dbReference>
<feature type="domain" description="Glycosyl hydrolase family 13 catalytic" evidence="5">
    <location>
        <begin position="166"/>
        <end position="569"/>
    </location>
</feature>
<dbReference type="SUPFAM" id="SSF81296">
    <property type="entry name" value="E set domains"/>
    <property type="match status" value="1"/>
</dbReference>
<dbReference type="STRING" id="591205.SAMN05421538_102153"/>
<dbReference type="AlphaFoldDB" id="A0A1G6WJQ6"/>
<dbReference type="InterPro" id="IPR017853">
    <property type="entry name" value="GH"/>
</dbReference>
<dbReference type="InterPro" id="IPR044505">
    <property type="entry name" value="GlgX_Isoamylase_N_E_set"/>
</dbReference>
<evidence type="ECO:0000256" key="1">
    <source>
        <dbReference type="ARBA" id="ARBA00008061"/>
    </source>
</evidence>
<evidence type="ECO:0000313" key="6">
    <source>
        <dbReference type="EMBL" id="SDD66009.1"/>
    </source>
</evidence>
<dbReference type="EMBL" id="FNAH01000002">
    <property type="protein sequence ID" value="SDD66009.1"/>
    <property type="molecule type" value="Genomic_DNA"/>
</dbReference>
<dbReference type="SMART" id="SM00642">
    <property type="entry name" value="Aamy"/>
    <property type="match status" value="1"/>
</dbReference>
<dbReference type="InterPro" id="IPR011837">
    <property type="entry name" value="Glycogen_debranch_GlgX"/>
</dbReference>
<dbReference type="InterPro" id="IPR004193">
    <property type="entry name" value="Glyco_hydro_13_N"/>
</dbReference>
<dbReference type="InterPro" id="IPR013783">
    <property type="entry name" value="Ig-like_fold"/>
</dbReference>
<dbReference type="SUPFAM" id="SSF51011">
    <property type="entry name" value="Glycosyl hydrolase domain"/>
    <property type="match status" value="1"/>
</dbReference>
<comment type="similarity">
    <text evidence="1">Belongs to the glycosyl hydrolase 13 family.</text>
</comment>
<evidence type="ECO:0000256" key="4">
    <source>
        <dbReference type="SAM" id="MobiDB-lite"/>
    </source>
</evidence>
<sequence>MTDMTYAISAGSADRLGAHPVGDGVNFAVFSAHAERIEICLYDAQGQREIQKLALPDRLGDIWHGFVPGLGAGALYGLRAYGPFAPQQGHRFNPAKLLIDPYARRLSGPLIQHEALLGYVPGAAQADLSPDHRDSAPFMPKCMVYADPAPLPRARRVPRDRVVIYEAHPKGLTAAHPGVPEAQRGRFAGLASDAVIEHLHRLGITTLELLPVQAHADEAFLTRKGLSNYWGYNTLAFFAPEAGYTAQGDPAEFRDMVTRLHAAGIEVVLDVVYNHTAEGNELGPTLSFRGLDNASYYRLMPDNPRFYVNDTGTGNTVNCAHPMVIRMILDSLRYWVEIMGVDGFRFDLAPVLGREPEGFAPDGRFLSALRQDPVLANVRLIAEPWDVGPGGYQLGAFPPPFLEWNDRFRDTARGFWRRDGGIAELAERITGSAPSFDRGGRAPQATVNFITAHDGFTLADLTSYDHKHNLPNHEGNNDGHNDNRSDNLGHEGPTDDPSINAARAQRRRNLLATLFLSQGTPMLLAGDEIANSQHGNNNAYCQDNPTGWIDWDDPDRALADFTARLIALRHAHPVLRQRRFLHSAEIPGGGRDLVWRLPGGEEPSPADWQNPGLRTLALELRLAADLPDRDAHADDTALIAVNGSDAPVEILLPELRGRGWLRCLDTADPLTQDRSEPGASVLVHADSIALFMPEGDPA</sequence>
<dbReference type="Gene3D" id="3.20.20.80">
    <property type="entry name" value="Glycosidases"/>
    <property type="match status" value="1"/>
</dbReference>
<dbReference type="GO" id="GO:0004135">
    <property type="term" value="F:amylo-alpha-1,6-glucosidase activity"/>
    <property type="evidence" value="ECO:0007669"/>
    <property type="project" value="InterPro"/>
</dbReference>
<evidence type="ECO:0000313" key="7">
    <source>
        <dbReference type="Proteomes" id="UP000199344"/>
    </source>
</evidence>
<feature type="region of interest" description="Disordered" evidence="4">
    <location>
        <begin position="467"/>
        <end position="499"/>
    </location>
</feature>
<dbReference type="Gene3D" id="2.60.40.1180">
    <property type="entry name" value="Golgi alpha-mannosidase II"/>
    <property type="match status" value="1"/>
</dbReference>
<evidence type="ECO:0000256" key="2">
    <source>
        <dbReference type="ARBA" id="ARBA00022801"/>
    </source>
</evidence>
<dbReference type="InterPro" id="IPR014756">
    <property type="entry name" value="Ig_E-set"/>
</dbReference>
<dbReference type="CDD" id="cd11326">
    <property type="entry name" value="AmyAc_Glg_debranch"/>
    <property type="match status" value="1"/>
</dbReference>
<dbReference type="PANTHER" id="PTHR43002">
    <property type="entry name" value="GLYCOGEN DEBRANCHING ENZYME"/>
    <property type="match status" value="1"/>
</dbReference>
<name>A0A1G6WJQ6_9RHOB</name>